<dbReference type="InterPro" id="IPR011990">
    <property type="entry name" value="TPR-like_helical_dom_sf"/>
</dbReference>
<protein>
    <recommendedName>
        <fullName evidence="5">Tetratricopeptide repeat protein</fullName>
    </recommendedName>
</protein>
<sequence length="513" mass="58146">MKKMRGNYRKFYFSALASASAALMMSAAPTAALAQPAQCDAEEGGPSKTLSPRVGQDIQKLYEFMQNDQYQEALAGFNNLISNRGDSFSAYEKSTVYELRANVKVNLEDFRGALRDMQVALDANGLPPARNNQLRYFIAQLNFQLEEFQTAIRGLNQWIQLANTCGVEVDPNAYYLLAAAYTQINPPNYRAALDPAEKALANQGAEPRKGYYDLLNLIYSELNNNQKRAPLLEQMVNHWPENKSYWTQLSGAYSTMGRDRDAFSVLEVAYRAGLLTTESEMLTLIQYYSFFDNPYRGAVLLEREMNAGNIDRDQDNLILLSQLWSQAREHKKSIPILQEAARNASKGELSYRLGMVLLADEQYAKAQRALEAAINKGGMDARDTGDAWLLLGTARFSQAGPSDTDRWESAKQAFQRAQNYQNTRGRARDWITYIDAVVDTYWTGLRLDYRQNMELCQDDLARFERDQRIRDLQNREPSQEDLDREQARRDECAALEAQGEPSPSNPPPPQDGE</sequence>
<comment type="caution">
    <text evidence="3">The sequence shown here is derived from an EMBL/GenBank/DDBJ whole genome shotgun (WGS) entry which is preliminary data.</text>
</comment>
<dbReference type="AlphaFoldDB" id="A0A2S7K006"/>
<gene>
    <name evidence="3" type="ORF">CW354_20025</name>
</gene>
<dbReference type="Gene3D" id="1.25.40.10">
    <property type="entry name" value="Tetratricopeptide repeat domain"/>
    <property type="match status" value="3"/>
</dbReference>
<feature type="compositionally biased region" description="Pro residues" evidence="1">
    <location>
        <begin position="503"/>
        <end position="513"/>
    </location>
</feature>
<evidence type="ECO:0000313" key="4">
    <source>
        <dbReference type="Proteomes" id="UP000239504"/>
    </source>
</evidence>
<reference evidence="3 4" key="1">
    <citation type="submission" date="2017-12" db="EMBL/GenBank/DDBJ databases">
        <authorList>
            <person name="Hurst M.R.H."/>
        </authorList>
    </citation>
    <scope>NUCLEOTIDE SEQUENCE [LARGE SCALE GENOMIC DNA]</scope>
    <source>
        <strain evidence="3 4">SY-3-19</strain>
    </source>
</reference>
<evidence type="ECO:0000256" key="1">
    <source>
        <dbReference type="SAM" id="MobiDB-lite"/>
    </source>
</evidence>
<organism evidence="3 4">
    <name type="scientific">Hyphococcus luteus</name>
    <dbReference type="NCBI Taxonomy" id="2058213"/>
    <lineage>
        <taxon>Bacteria</taxon>
        <taxon>Pseudomonadati</taxon>
        <taxon>Pseudomonadota</taxon>
        <taxon>Alphaproteobacteria</taxon>
        <taxon>Parvularculales</taxon>
        <taxon>Parvularculaceae</taxon>
        <taxon>Hyphococcus</taxon>
    </lineage>
</organism>
<evidence type="ECO:0000313" key="3">
    <source>
        <dbReference type="EMBL" id="PQA85832.1"/>
    </source>
</evidence>
<name>A0A2S7K006_9PROT</name>
<feature type="signal peptide" evidence="2">
    <location>
        <begin position="1"/>
        <end position="34"/>
    </location>
</feature>
<evidence type="ECO:0008006" key="5">
    <source>
        <dbReference type="Google" id="ProtNLM"/>
    </source>
</evidence>
<keyword evidence="4" id="KW-1185">Reference proteome</keyword>
<accession>A0A2S7K006</accession>
<proteinExistence type="predicted"/>
<dbReference type="Proteomes" id="UP000239504">
    <property type="component" value="Unassembled WGS sequence"/>
</dbReference>
<dbReference type="EMBL" id="PJCH01000016">
    <property type="protein sequence ID" value="PQA85832.1"/>
    <property type="molecule type" value="Genomic_DNA"/>
</dbReference>
<feature type="region of interest" description="Disordered" evidence="1">
    <location>
        <begin position="471"/>
        <end position="513"/>
    </location>
</feature>
<dbReference type="SUPFAM" id="SSF48452">
    <property type="entry name" value="TPR-like"/>
    <property type="match status" value="2"/>
</dbReference>
<keyword evidence="2" id="KW-0732">Signal</keyword>
<evidence type="ECO:0000256" key="2">
    <source>
        <dbReference type="SAM" id="SignalP"/>
    </source>
</evidence>
<feature type="chain" id="PRO_5015505750" description="Tetratricopeptide repeat protein" evidence="2">
    <location>
        <begin position="35"/>
        <end position="513"/>
    </location>
</feature>